<evidence type="ECO:0000313" key="2">
    <source>
        <dbReference type="EMBL" id="CAI6337568.1"/>
    </source>
</evidence>
<dbReference type="OrthoDB" id="5347061at2759"/>
<feature type="compositionally biased region" description="Basic and acidic residues" evidence="1">
    <location>
        <begin position="336"/>
        <end position="349"/>
    </location>
</feature>
<sequence>MGYIFENATMTIGAAAARDSTEGLFAPILRNPAPMRVSYHLEEGVESSQRTLNMTLRYVPSLDRTPLRYRSWVLQEKILSRRQVYFTREGLVWNCRERNEDEKGNDHPEASEIYTSWEHLIEYYSGCQLTYPTDRLIALEGLVNRIKAKRRDQYHCGVWMAQANQQIFWMRKVHGPGSENLPNLPWWSWAYRSRSKFFCHIGHAEDTTKPMIPNMRTLGTTTGTMTVDEGVMKIGEAHLMPCVTKKSDPPFGLKANVRGAHSWMMYLRRGNVAHHYTIHDDTQQLIGISALDDGVLYDNLYCISILRRKHFQNFAQRSEWELAKSHSTDDASPGEIENHAHDVGDMEQDDRKSIRLAPPAIDGYCDYFRIVLILQPVYEREGHFRRVGAGYIDEKDWEERETVYPQIYLI</sequence>
<feature type="region of interest" description="Disordered" evidence="1">
    <location>
        <begin position="325"/>
        <end position="349"/>
    </location>
</feature>
<dbReference type="EMBL" id="CAOQHR010000007">
    <property type="protein sequence ID" value="CAI6337568.1"/>
    <property type="molecule type" value="Genomic_DNA"/>
</dbReference>
<keyword evidence="3" id="KW-1185">Reference proteome</keyword>
<dbReference type="PANTHER" id="PTHR33112:SF10">
    <property type="entry name" value="TOL"/>
    <property type="match status" value="1"/>
</dbReference>
<dbReference type="PANTHER" id="PTHR33112">
    <property type="entry name" value="DOMAIN PROTEIN, PUTATIVE-RELATED"/>
    <property type="match status" value="1"/>
</dbReference>
<dbReference type="AlphaFoldDB" id="A0A9W4UJ53"/>
<protein>
    <recommendedName>
        <fullName evidence="4">Heterokaryon incompatibility domain-containing protein</fullName>
    </recommendedName>
</protein>
<reference evidence="2" key="1">
    <citation type="submission" date="2023-01" db="EMBL/GenBank/DDBJ databases">
        <authorList>
            <person name="Van Ghelder C."/>
            <person name="Rancurel C."/>
        </authorList>
    </citation>
    <scope>NUCLEOTIDE SEQUENCE</scope>
    <source>
        <strain evidence="2">CNCM I-4278</strain>
    </source>
</reference>
<evidence type="ECO:0000256" key="1">
    <source>
        <dbReference type="SAM" id="MobiDB-lite"/>
    </source>
</evidence>
<evidence type="ECO:0008006" key="4">
    <source>
        <dbReference type="Google" id="ProtNLM"/>
    </source>
</evidence>
<accession>A0A9W4UJ53</accession>
<gene>
    <name evidence="2" type="ORF">PDIGIT_LOCUS10681</name>
</gene>
<comment type="caution">
    <text evidence="2">The sequence shown here is derived from an EMBL/GenBank/DDBJ whole genome shotgun (WGS) entry which is preliminary data.</text>
</comment>
<proteinExistence type="predicted"/>
<dbReference type="Proteomes" id="UP001152607">
    <property type="component" value="Unassembled WGS sequence"/>
</dbReference>
<name>A0A9W4UJ53_9PLEO</name>
<evidence type="ECO:0000313" key="3">
    <source>
        <dbReference type="Proteomes" id="UP001152607"/>
    </source>
</evidence>
<organism evidence="2 3">
    <name type="scientific">Periconia digitata</name>
    <dbReference type="NCBI Taxonomy" id="1303443"/>
    <lineage>
        <taxon>Eukaryota</taxon>
        <taxon>Fungi</taxon>
        <taxon>Dikarya</taxon>
        <taxon>Ascomycota</taxon>
        <taxon>Pezizomycotina</taxon>
        <taxon>Dothideomycetes</taxon>
        <taxon>Pleosporomycetidae</taxon>
        <taxon>Pleosporales</taxon>
        <taxon>Massarineae</taxon>
        <taxon>Periconiaceae</taxon>
        <taxon>Periconia</taxon>
    </lineage>
</organism>